<comment type="caution">
    <text evidence="3">The sequence shown here is derived from an EMBL/GenBank/DDBJ whole genome shotgun (WGS) entry which is preliminary data.</text>
</comment>
<protein>
    <submittedName>
        <fullName evidence="3">Phosphomannomutase</fullName>
        <ecNumber evidence="3">5.4.2.8</ecNumber>
    </submittedName>
</protein>
<gene>
    <name evidence="3" type="ORF">N44_01140</name>
</gene>
<organism evidence="3 4">
    <name type="scientific">Microcystis aeruginosa NIES-44</name>
    <dbReference type="NCBI Taxonomy" id="449439"/>
    <lineage>
        <taxon>Bacteria</taxon>
        <taxon>Bacillati</taxon>
        <taxon>Cyanobacteriota</taxon>
        <taxon>Cyanophyceae</taxon>
        <taxon>Oscillatoriophycideae</taxon>
        <taxon>Chroococcales</taxon>
        <taxon>Microcystaceae</taxon>
        <taxon>Microcystis</taxon>
    </lineage>
</organism>
<dbReference type="EC" id="5.4.2.8" evidence="3"/>
<keyword evidence="3" id="KW-0413">Isomerase</keyword>
<dbReference type="EMBL" id="BBPA01000022">
    <property type="protein sequence ID" value="GAL92582.1"/>
    <property type="molecule type" value="Genomic_DNA"/>
</dbReference>
<dbReference type="RefSeq" id="WP_045358412.1">
    <property type="nucleotide sequence ID" value="NZ_BBPA01000022.1"/>
</dbReference>
<proteinExistence type="predicted"/>
<keyword evidence="2" id="KW-0472">Membrane</keyword>
<sequence length="132" mass="14966">MSNETVTYSLEAVLTRIEGKIDSLEKRLDEKIDSLEKRLDEKIDSLEKRIDEKIDSLENRIDERFDKIEDRLTKVEIGQAELKGDIKALDEKINGLTARVAYQEFTNRGILIALVVAILGGAAKLFGFFPNP</sequence>
<accession>A0A0A1VRX8</accession>
<evidence type="ECO:0000256" key="1">
    <source>
        <dbReference type="SAM" id="Coils"/>
    </source>
</evidence>
<dbReference type="AlphaFoldDB" id="A0A0A1VRX8"/>
<keyword evidence="2" id="KW-1133">Transmembrane helix</keyword>
<evidence type="ECO:0000313" key="4">
    <source>
        <dbReference type="Proteomes" id="UP000030321"/>
    </source>
</evidence>
<name>A0A0A1VRX8_MICAE</name>
<dbReference type="Gene3D" id="1.20.120.20">
    <property type="entry name" value="Apolipoprotein"/>
    <property type="match status" value="1"/>
</dbReference>
<evidence type="ECO:0000256" key="2">
    <source>
        <dbReference type="SAM" id="Phobius"/>
    </source>
</evidence>
<dbReference type="GO" id="GO:0004615">
    <property type="term" value="F:phosphomannomutase activity"/>
    <property type="evidence" value="ECO:0007669"/>
    <property type="project" value="UniProtKB-EC"/>
</dbReference>
<dbReference type="SUPFAM" id="SSF57997">
    <property type="entry name" value="Tropomyosin"/>
    <property type="match status" value="1"/>
</dbReference>
<dbReference type="Proteomes" id="UP000030321">
    <property type="component" value="Unassembled WGS sequence"/>
</dbReference>
<evidence type="ECO:0000313" key="3">
    <source>
        <dbReference type="EMBL" id="GAL92582.1"/>
    </source>
</evidence>
<feature type="coiled-coil region" evidence="1">
    <location>
        <begin position="14"/>
        <end position="99"/>
    </location>
</feature>
<reference evidence="4" key="1">
    <citation type="journal article" date="2015" name="Genome">
        <title>Whole Genome Sequence of the Non-Microcystin-Producing Microcystis aeruginosa Strain NIES-44.</title>
        <authorList>
            <person name="Okano K."/>
            <person name="Miyata N."/>
            <person name="Ozaki Y."/>
        </authorList>
    </citation>
    <scope>NUCLEOTIDE SEQUENCE [LARGE SCALE GENOMIC DNA]</scope>
    <source>
        <strain evidence="4">NIES-44</strain>
    </source>
</reference>
<feature type="transmembrane region" description="Helical" evidence="2">
    <location>
        <begin position="109"/>
        <end position="129"/>
    </location>
</feature>
<keyword evidence="2" id="KW-0812">Transmembrane</keyword>
<keyword evidence="1" id="KW-0175">Coiled coil</keyword>